<dbReference type="OrthoDB" id="482053at2"/>
<protein>
    <submittedName>
        <fullName evidence="1">Uncharacterized protein</fullName>
    </submittedName>
</protein>
<dbReference type="eggNOG" id="COG2963">
    <property type="taxonomic scope" value="Bacteria"/>
</dbReference>
<evidence type="ECO:0000313" key="1">
    <source>
        <dbReference type="EMBL" id="KGF96880.1"/>
    </source>
</evidence>
<reference evidence="2" key="1">
    <citation type="journal article" date="2014" name="Sci. Data">
        <title>Genomes of diverse isolates of the marine cyanobacterium Prochlorococcus.</title>
        <authorList>
            <person name="Biller S."/>
            <person name="Berube P."/>
            <person name="Thompson J."/>
            <person name="Kelly L."/>
            <person name="Roggensack S."/>
            <person name="Awad L."/>
            <person name="Roache-Johnson K."/>
            <person name="Ding H."/>
            <person name="Giovannoni S.J."/>
            <person name="Moore L.R."/>
            <person name="Chisholm S.W."/>
        </authorList>
    </citation>
    <scope>NUCLEOTIDE SEQUENCE [LARGE SCALE GENOMIC DNA]</scope>
    <source>
        <strain evidence="2">MIT 9302</strain>
    </source>
</reference>
<evidence type="ECO:0000313" key="2">
    <source>
        <dbReference type="Proteomes" id="UP000030445"/>
    </source>
</evidence>
<dbReference type="AlphaFoldDB" id="A0A0A2A5J4"/>
<dbReference type="RefSeq" id="WP_032527133.1">
    <property type="nucleotide sequence ID" value="NZ_CP138951.1"/>
</dbReference>
<proteinExistence type="predicted"/>
<dbReference type="Proteomes" id="UP000030445">
    <property type="component" value="Unassembled WGS sequence"/>
</dbReference>
<dbReference type="EMBL" id="JNAM01000011">
    <property type="protein sequence ID" value="KGF96880.1"/>
    <property type="molecule type" value="Genomic_DNA"/>
</dbReference>
<comment type="caution">
    <text evidence="1">The sequence shown here is derived from an EMBL/GenBank/DDBJ whole genome shotgun (WGS) entry which is preliminary data.</text>
</comment>
<organism evidence="1 2">
    <name type="scientific">Prochlorococcus marinus str. MIT 9302</name>
    <dbReference type="NCBI Taxonomy" id="74545"/>
    <lineage>
        <taxon>Bacteria</taxon>
        <taxon>Bacillati</taxon>
        <taxon>Cyanobacteriota</taxon>
        <taxon>Cyanophyceae</taxon>
        <taxon>Synechococcales</taxon>
        <taxon>Prochlorococcaceae</taxon>
        <taxon>Prochlorococcus</taxon>
    </lineage>
</organism>
<dbReference type="STRING" id="74545.EU96_1517"/>
<name>A0A0A2A5J4_PROMR</name>
<accession>A0A0A2A5J4</accession>
<gene>
    <name evidence="1" type="ORF">EU96_1517</name>
</gene>
<sequence length="227" mass="26605">MAKRLTEKQKSEIAEYFKNGKTIEALSEEFHCSILTITRNLKKNLGEIIYKELLEKNKDFHELNTLLEKGKNKKNNLELTKKISKNEFSDEKTFDANQSEDNNFSNTEFVEISPLHFEIENVPRKELSSIPIQEIDFPNTVYMIVHKNIELEIKLLKDYPEWEFLPNEDLQRKTIEIYFDLKLAKRACSKEQKVIKVPNTDVFRIVSPILISRGISRIVSDEKLIAL</sequence>